<dbReference type="AlphaFoldDB" id="A0A7X9FU95"/>
<sequence>MRTIFRNPKDQDLRADISASEPVNASHEDFLASLEKRAMSQQNQKQLMDLLWERGFRNFCSEQGVRPLRSRVAAYEGLYFEVDPKAQVIRDEFIYLDMELENGNHLEKIGLPDGRVYFIEHSNLKDL</sequence>
<accession>A0A7X9FU95</accession>
<gene>
    <name evidence="1" type="ORF">GYA55_13870</name>
</gene>
<reference evidence="1 2" key="1">
    <citation type="journal article" date="2020" name="Biotechnol. Biofuels">
        <title>New insights from the biogas microbiome by comprehensive genome-resolved metagenomics of nearly 1600 species originating from multiple anaerobic digesters.</title>
        <authorList>
            <person name="Campanaro S."/>
            <person name="Treu L."/>
            <person name="Rodriguez-R L.M."/>
            <person name="Kovalovszki A."/>
            <person name="Ziels R.M."/>
            <person name="Maus I."/>
            <person name="Zhu X."/>
            <person name="Kougias P.G."/>
            <person name="Basile A."/>
            <person name="Luo G."/>
            <person name="Schluter A."/>
            <person name="Konstantinidis K.T."/>
            <person name="Angelidaki I."/>
        </authorList>
    </citation>
    <scope>NUCLEOTIDE SEQUENCE [LARGE SCALE GENOMIC DNA]</scope>
    <source>
        <strain evidence="1">AS27yjCOA_65</strain>
    </source>
</reference>
<dbReference type="EMBL" id="JAAZON010000632">
    <property type="protein sequence ID" value="NMC64246.1"/>
    <property type="molecule type" value="Genomic_DNA"/>
</dbReference>
<protein>
    <submittedName>
        <fullName evidence="1">Uncharacterized protein</fullName>
    </submittedName>
</protein>
<evidence type="ECO:0000313" key="1">
    <source>
        <dbReference type="EMBL" id="NMC64246.1"/>
    </source>
</evidence>
<comment type="caution">
    <text evidence="1">The sequence shown here is derived from an EMBL/GenBank/DDBJ whole genome shotgun (WGS) entry which is preliminary data.</text>
</comment>
<proteinExistence type="predicted"/>
<evidence type="ECO:0000313" key="2">
    <source>
        <dbReference type="Proteomes" id="UP000524246"/>
    </source>
</evidence>
<dbReference type="Proteomes" id="UP000524246">
    <property type="component" value="Unassembled WGS sequence"/>
</dbReference>
<name>A0A7X9FU95_9DELT</name>
<organism evidence="1 2">
    <name type="scientific">SAR324 cluster bacterium</name>
    <dbReference type="NCBI Taxonomy" id="2024889"/>
    <lineage>
        <taxon>Bacteria</taxon>
        <taxon>Deltaproteobacteria</taxon>
        <taxon>SAR324 cluster</taxon>
    </lineage>
</organism>